<reference evidence="2 3" key="1">
    <citation type="journal article" date="2019" name="Commun. Biol.">
        <title>The bagworm genome reveals a unique fibroin gene that provides high tensile strength.</title>
        <authorList>
            <person name="Kono N."/>
            <person name="Nakamura H."/>
            <person name="Ohtoshi R."/>
            <person name="Tomita M."/>
            <person name="Numata K."/>
            <person name="Arakawa K."/>
        </authorList>
    </citation>
    <scope>NUCLEOTIDE SEQUENCE [LARGE SCALE GENOMIC DNA]</scope>
</reference>
<dbReference type="Proteomes" id="UP000299102">
    <property type="component" value="Unassembled WGS sequence"/>
</dbReference>
<dbReference type="AlphaFoldDB" id="A0A4C2ABB0"/>
<feature type="compositionally biased region" description="Low complexity" evidence="1">
    <location>
        <begin position="176"/>
        <end position="187"/>
    </location>
</feature>
<feature type="compositionally biased region" description="Basic and acidic residues" evidence="1">
    <location>
        <begin position="202"/>
        <end position="211"/>
    </location>
</feature>
<evidence type="ECO:0000256" key="1">
    <source>
        <dbReference type="SAM" id="MobiDB-lite"/>
    </source>
</evidence>
<comment type="caution">
    <text evidence="2">The sequence shown here is derived from an EMBL/GenBank/DDBJ whole genome shotgun (WGS) entry which is preliminary data.</text>
</comment>
<gene>
    <name evidence="2" type="ORF">EVAR_66568_1</name>
</gene>
<sequence length="225" mass="25252">MALQFKSAMGLQNFFPHQEWCDKFRTTYKIPTCDSKLLSIGYTQGHSVQIKDVMKDVLSECSPDAEDDDDDQECHDDGEANENEFITLDSDEGEIRLKSKLKNKTMDKNVVQNVTRNTTNSHPMQMMPSAQLQGLRQLVALPIPTNGLPGMSQKVLVATPIVAPGQKQAALASNALNHNNNNNNNNHYSKDQHVNVPPPMFEIKKEIKTEPKDDEDTAAENCERR</sequence>
<dbReference type="OrthoDB" id="7331812at2759"/>
<evidence type="ECO:0000313" key="2">
    <source>
        <dbReference type="EMBL" id="GBP96167.1"/>
    </source>
</evidence>
<organism evidence="2 3">
    <name type="scientific">Eumeta variegata</name>
    <name type="common">Bagworm moth</name>
    <name type="synonym">Eumeta japonica</name>
    <dbReference type="NCBI Taxonomy" id="151549"/>
    <lineage>
        <taxon>Eukaryota</taxon>
        <taxon>Metazoa</taxon>
        <taxon>Ecdysozoa</taxon>
        <taxon>Arthropoda</taxon>
        <taxon>Hexapoda</taxon>
        <taxon>Insecta</taxon>
        <taxon>Pterygota</taxon>
        <taxon>Neoptera</taxon>
        <taxon>Endopterygota</taxon>
        <taxon>Lepidoptera</taxon>
        <taxon>Glossata</taxon>
        <taxon>Ditrysia</taxon>
        <taxon>Tineoidea</taxon>
        <taxon>Psychidae</taxon>
        <taxon>Oiketicinae</taxon>
        <taxon>Eumeta</taxon>
    </lineage>
</organism>
<keyword evidence="3" id="KW-1185">Reference proteome</keyword>
<feature type="region of interest" description="Disordered" evidence="1">
    <location>
        <begin position="176"/>
        <end position="225"/>
    </location>
</feature>
<accession>A0A4C2ABB0</accession>
<protein>
    <recommendedName>
        <fullName evidence="4">HTH CENPB-type domain-containing protein</fullName>
    </recommendedName>
</protein>
<evidence type="ECO:0008006" key="4">
    <source>
        <dbReference type="Google" id="ProtNLM"/>
    </source>
</evidence>
<evidence type="ECO:0000313" key="3">
    <source>
        <dbReference type="Proteomes" id="UP000299102"/>
    </source>
</evidence>
<name>A0A4C2ABB0_EUMVA</name>
<proteinExistence type="predicted"/>
<dbReference type="EMBL" id="BGZK01002747">
    <property type="protein sequence ID" value="GBP96167.1"/>
    <property type="molecule type" value="Genomic_DNA"/>
</dbReference>